<dbReference type="eggNOG" id="COG0438">
    <property type="taxonomic scope" value="Bacteria"/>
</dbReference>
<keyword evidence="3" id="KW-1185">Reference proteome</keyword>
<comment type="caution">
    <text evidence="2">The sequence shown here is derived from an EMBL/GenBank/DDBJ whole genome shotgun (WGS) entry which is preliminary data.</text>
</comment>
<gene>
    <name evidence="2" type="ORF">JCM21142_41925</name>
</gene>
<proteinExistence type="predicted"/>
<evidence type="ECO:0000313" key="3">
    <source>
        <dbReference type="Proteomes" id="UP000019402"/>
    </source>
</evidence>
<evidence type="ECO:0000259" key="1">
    <source>
        <dbReference type="Pfam" id="PF00534"/>
    </source>
</evidence>
<dbReference type="Gene3D" id="3.40.50.2000">
    <property type="entry name" value="Glycogen Phosphorylase B"/>
    <property type="match status" value="2"/>
</dbReference>
<dbReference type="PANTHER" id="PTHR46401">
    <property type="entry name" value="GLYCOSYLTRANSFERASE WBBK-RELATED"/>
    <property type="match status" value="1"/>
</dbReference>
<dbReference type="AlphaFoldDB" id="W7Y6J1"/>
<dbReference type="Proteomes" id="UP000019402">
    <property type="component" value="Unassembled WGS sequence"/>
</dbReference>
<dbReference type="GO" id="GO:0016757">
    <property type="term" value="F:glycosyltransferase activity"/>
    <property type="evidence" value="ECO:0007669"/>
    <property type="project" value="InterPro"/>
</dbReference>
<dbReference type="STRING" id="869213.GCA_000517085_00270"/>
<evidence type="ECO:0000313" key="2">
    <source>
        <dbReference type="EMBL" id="GAF03258.1"/>
    </source>
</evidence>
<dbReference type="EMBL" id="BAMD01000020">
    <property type="protein sequence ID" value="GAF03258.1"/>
    <property type="molecule type" value="Genomic_DNA"/>
</dbReference>
<sequence>MSVSKKYERMKISTGENRLRLGLLFNFQPSWMGGITYIINIVKTLNYLNDEDKPEIYLLVSKDLEKYLSEISYPYLHVVKWNHTSVAKGFLKSWLKGKNIFIDDIIDAYRLDAIYPVRDCPVKSTTKAKVIAWYADLQHKFYPEFFTQTTILHRNIRLKFMLRNTDMMVVSSQAVRDDFQTLFKRMEKVNFQVYHFVSIMDGLEALDFQSLKEKYQLPEKYFMVANQFHRHKNHKAVLLALVNLKAKGIIQHIAFTGRFPSASNSAYMAELHHIIDDNHLHDQISMLGMIPRNEQISLMSRSQAVIQPSLFEGWSTVIEDAKSLQVPVIASNIKVNKEQLGEAGDFFEPHNSNELADILKNYPDRNWDAKFYDDHNIRIKDAAQILLDIFKK</sequence>
<dbReference type="PANTHER" id="PTHR46401:SF8">
    <property type="entry name" value="BLL6006 PROTEIN"/>
    <property type="match status" value="1"/>
</dbReference>
<keyword evidence="2" id="KW-0808">Transferase</keyword>
<dbReference type="InterPro" id="IPR001296">
    <property type="entry name" value="Glyco_trans_1"/>
</dbReference>
<dbReference type="CDD" id="cd03809">
    <property type="entry name" value="GT4_MtfB-like"/>
    <property type="match status" value="1"/>
</dbReference>
<name>W7Y6J1_9BACT</name>
<reference evidence="2 3" key="1">
    <citation type="journal article" date="2014" name="Genome Announc.">
        <title>Draft Genome Sequence of Cytophaga fermentans JCM 21142T, a Facultative Anaerobe Isolated from Marine Mud.</title>
        <authorList>
            <person name="Starns D."/>
            <person name="Oshima K."/>
            <person name="Suda W."/>
            <person name="Iino T."/>
            <person name="Yuki M."/>
            <person name="Inoue J."/>
            <person name="Kitamura K."/>
            <person name="Iida T."/>
            <person name="Darby A."/>
            <person name="Hattori M."/>
            <person name="Ohkuma M."/>
        </authorList>
    </citation>
    <scope>NUCLEOTIDE SEQUENCE [LARGE SCALE GENOMIC DNA]</scope>
    <source>
        <strain evidence="2 3">JCM 21142</strain>
    </source>
</reference>
<accession>W7Y6J1</accession>
<protein>
    <submittedName>
        <fullName evidence="2">Sugar transferase</fullName>
    </submittedName>
</protein>
<feature type="domain" description="Glycosyl transferase family 1" evidence="1">
    <location>
        <begin position="214"/>
        <end position="360"/>
    </location>
</feature>
<dbReference type="SUPFAM" id="SSF53756">
    <property type="entry name" value="UDP-Glycosyltransferase/glycogen phosphorylase"/>
    <property type="match status" value="1"/>
</dbReference>
<dbReference type="Pfam" id="PF00534">
    <property type="entry name" value="Glycos_transf_1"/>
    <property type="match status" value="1"/>
</dbReference>
<organism evidence="2 3">
    <name type="scientific">Saccharicrinis fermentans DSM 9555 = JCM 21142</name>
    <dbReference type="NCBI Taxonomy" id="869213"/>
    <lineage>
        <taxon>Bacteria</taxon>
        <taxon>Pseudomonadati</taxon>
        <taxon>Bacteroidota</taxon>
        <taxon>Bacteroidia</taxon>
        <taxon>Marinilabiliales</taxon>
        <taxon>Marinilabiliaceae</taxon>
        <taxon>Saccharicrinis</taxon>
    </lineage>
</organism>